<keyword evidence="4" id="KW-1185">Reference proteome</keyword>
<feature type="transmembrane region" description="Helical" evidence="1">
    <location>
        <begin position="210"/>
        <end position="230"/>
    </location>
</feature>
<keyword evidence="1" id="KW-0812">Transmembrane</keyword>
<feature type="transmembrane region" description="Helical" evidence="1">
    <location>
        <begin position="135"/>
        <end position="154"/>
    </location>
</feature>
<dbReference type="SUPFAM" id="SSF52091">
    <property type="entry name" value="SpoIIaa-like"/>
    <property type="match status" value="1"/>
</dbReference>
<proteinExistence type="predicted"/>
<name>A0A1M7GLC0_9HYPH</name>
<dbReference type="InterPro" id="IPR030802">
    <property type="entry name" value="Permease_MalE"/>
</dbReference>
<feature type="transmembrane region" description="Helical" evidence="1">
    <location>
        <begin position="251"/>
        <end position="278"/>
    </location>
</feature>
<dbReference type="RefSeq" id="WP_073012373.1">
    <property type="nucleotide sequence ID" value="NZ_FRBW01000002.1"/>
</dbReference>
<dbReference type="GO" id="GO:0005548">
    <property type="term" value="F:phospholipid transporter activity"/>
    <property type="evidence" value="ECO:0007669"/>
    <property type="project" value="TreeGrafter"/>
</dbReference>
<dbReference type="AlphaFoldDB" id="A0A1M7GLC0"/>
<dbReference type="InterPro" id="IPR036513">
    <property type="entry name" value="STAS_dom_sf"/>
</dbReference>
<gene>
    <name evidence="3" type="ORF">SAMN05444272_1959</name>
</gene>
<organism evidence="3 4">
    <name type="scientific">Roseibium suaedae</name>
    <dbReference type="NCBI Taxonomy" id="735517"/>
    <lineage>
        <taxon>Bacteria</taxon>
        <taxon>Pseudomonadati</taxon>
        <taxon>Pseudomonadota</taxon>
        <taxon>Alphaproteobacteria</taxon>
        <taxon>Hyphomicrobiales</taxon>
        <taxon>Stappiaceae</taxon>
        <taxon>Roseibium</taxon>
    </lineage>
</organism>
<reference evidence="3 4" key="1">
    <citation type="submission" date="2016-11" db="EMBL/GenBank/DDBJ databases">
        <authorList>
            <person name="Jaros S."/>
            <person name="Januszkiewicz K."/>
            <person name="Wedrychowicz H."/>
        </authorList>
    </citation>
    <scope>NUCLEOTIDE SEQUENCE [LARGE SCALE GENOMIC DNA]</scope>
    <source>
        <strain evidence="3 4">DSM 22153</strain>
    </source>
</reference>
<evidence type="ECO:0000256" key="1">
    <source>
        <dbReference type="SAM" id="Phobius"/>
    </source>
</evidence>
<sequence>MAFLEKNTPPACACESDHDVLRMRLSGDWAISTAAKAETLLEGLKLDPRQQVVIDVCNIGALDTSGAWIIHRLRGLLEFNGSRVSLEGLSEKRQVLFGELEHHHPPVFKPERTRISLVRLLEATGRQVVAIWHDLLSMLHIFGSLGMVLVTVLFQPKRLRGISIAVQFDRSCIGAVPIVTLMSFLIGAIISQQGGFYLKQFGADLYVVDLAGILVLREIGVILTAIMVAGRSGSAFTAEIGAMRMREEVDALHVIGLSVTEVLVLPRILALMLALPILTFLSDMASLAGSGLVAWAYLDIPPAAFLARLQEAITMQTLMVGLVKAPFMALIVGLIACVEGLKVEGSADSLGRQTTMSVVKAIFLVIVVDGLFAIFFAAIGV</sequence>
<evidence type="ECO:0000313" key="3">
    <source>
        <dbReference type="EMBL" id="SHM17083.1"/>
    </source>
</evidence>
<dbReference type="Pfam" id="PF02405">
    <property type="entry name" value="MlaE"/>
    <property type="match status" value="1"/>
</dbReference>
<dbReference type="PANTHER" id="PTHR30188">
    <property type="entry name" value="ABC TRANSPORTER PERMEASE PROTEIN-RELATED"/>
    <property type="match status" value="1"/>
</dbReference>
<dbReference type="OrthoDB" id="9805022at2"/>
<evidence type="ECO:0000313" key="4">
    <source>
        <dbReference type="Proteomes" id="UP000186002"/>
    </source>
</evidence>
<feature type="transmembrane region" description="Helical" evidence="1">
    <location>
        <begin position="361"/>
        <end position="379"/>
    </location>
</feature>
<dbReference type="EMBL" id="FRBW01000002">
    <property type="protein sequence ID" value="SHM17083.1"/>
    <property type="molecule type" value="Genomic_DNA"/>
</dbReference>
<feature type="transmembrane region" description="Helical" evidence="1">
    <location>
        <begin position="318"/>
        <end position="341"/>
    </location>
</feature>
<evidence type="ECO:0000259" key="2">
    <source>
        <dbReference type="PROSITE" id="PS50801"/>
    </source>
</evidence>
<dbReference type="PANTHER" id="PTHR30188:SF3">
    <property type="entry name" value="ABC TRANSPORTER PERMEASE"/>
    <property type="match status" value="1"/>
</dbReference>
<keyword evidence="1" id="KW-1133">Transmembrane helix</keyword>
<feature type="transmembrane region" description="Helical" evidence="1">
    <location>
        <begin position="175"/>
        <end position="198"/>
    </location>
</feature>
<dbReference type="STRING" id="735517.SAMN05444272_1959"/>
<dbReference type="InterPro" id="IPR002645">
    <property type="entry name" value="STAS_dom"/>
</dbReference>
<feature type="domain" description="STAS" evidence="2">
    <location>
        <begin position="19"/>
        <end position="95"/>
    </location>
</feature>
<dbReference type="Proteomes" id="UP000186002">
    <property type="component" value="Unassembled WGS sequence"/>
</dbReference>
<accession>A0A1M7GLC0</accession>
<protein>
    <submittedName>
        <fullName evidence="3">Phospholipid/cholesterol/gamma-HCH transport system permease protein</fullName>
    </submittedName>
</protein>
<keyword evidence="1" id="KW-0472">Membrane</keyword>
<dbReference type="PROSITE" id="PS50801">
    <property type="entry name" value="STAS"/>
    <property type="match status" value="1"/>
</dbReference>
<feature type="transmembrane region" description="Helical" evidence="1">
    <location>
        <begin position="284"/>
        <end position="306"/>
    </location>
</feature>
<dbReference type="GO" id="GO:0043190">
    <property type="term" value="C:ATP-binding cassette (ABC) transporter complex"/>
    <property type="evidence" value="ECO:0007669"/>
    <property type="project" value="InterPro"/>
</dbReference>